<dbReference type="InterPro" id="IPR036388">
    <property type="entry name" value="WH-like_DNA-bd_sf"/>
</dbReference>
<dbReference type="Proteomes" id="UP000000771">
    <property type="component" value="Chromosome"/>
</dbReference>
<dbReference type="Pfam" id="PF21906">
    <property type="entry name" value="WHD_NrtR"/>
    <property type="match status" value="1"/>
</dbReference>
<name>C7LYU2_ACIFD</name>
<evidence type="ECO:0000259" key="1">
    <source>
        <dbReference type="Pfam" id="PF21906"/>
    </source>
</evidence>
<dbReference type="AlphaFoldDB" id="C7LYU2"/>
<dbReference type="EMBL" id="CP001631">
    <property type="protein sequence ID" value="ACU53900.1"/>
    <property type="molecule type" value="Genomic_DNA"/>
</dbReference>
<sequence>MPQPGAIVKQIAGIATTMNETPCWRLEATLIALTVEGEDPVVLTLDGHLPTTTLAPPCADLTDALHDWFHARVGLDPGPTHALTASAADPSTIRYAEVGLLASLASNASGVDRLRVYDLMPALDHRSARSPRPSTLTADELALVGRGLLLLRDLLDRTSVLAPLLAATFTLPALIGRIEALTGEQVHAPNARRRLVESTLIEPVGLRIRTGTGRPAELWRWRHPLTLSLDETK</sequence>
<gene>
    <name evidence="2" type="ordered locus">Afer_0961</name>
</gene>
<dbReference type="STRING" id="525909.Afer_0961"/>
<dbReference type="Gene3D" id="1.10.10.10">
    <property type="entry name" value="Winged helix-like DNA-binding domain superfamily/Winged helix DNA-binding domain"/>
    <property type="match status" value="1"/>
</dbReference>
<evidence type="ECO:0000313" key="3">
    <source>
        <dbReference type="Proteomes" id="UP000000771"/>
    </source>
</evidence>
<reference evidence="2 3" key="1">
    <citation type="journal article" date="2009" name="Stand. Genomic Sci.">
        <title>Complete genome sequence of Acidimicrobium ferrooxidans type strain (ICP).</title>
        <authorList>
            <person name="Clum A."/>
            <person name="Nolan M."/>
            <person name="Lang E."/>
            <person name="Glavina Del Rio T."/>
            <person name="Tice H."/>
            <person name="Copeland A."/>
            <person name="Cheng J.F."/>
            <person name="Lucas S."/>
            <person name="Chen F."/>
            <person name="Bruce D."/>
            <person name="Goodwin L."/>
            <person name="Pitluck S."/>
            <person name="Ivanova N."/>
            <person name="Mavrommatis K."/>
            <person name="Mikhailova N."/>
            <person name="Pati A."/>
            <person name="Chen A."/>
            <person name="Palaniappan K."/>
            <person name="Goker M."/>
            <person name="Spring S."/>
            <person name="Land M."/>
            <person name="Hauser L."/>
            <person name="Chang Y.J."/>
            <person name="Jeffries C.C."/>
            <person name="Chain P."/>
            <person name="Bristow J."/>
            <person name="Eisen J.A."/>
            <person name="Markowitz V."/>
            <person name="Hugenholtz P."/>
            <person name="Kyrpides N.C."/>
            <person name="Klenk H.P."/>
            <person name="Lapidus A."/>
        </authorList>
    </citation>
    <scope>NUCLEOTIDE SEQUENCE [LARGE SCALE GENOMIC DNA]</scope>
    <source>
        <strain evidence="3">DSM 10331 / JCM 15462 / NBRC 103882 / ICP</strain>
    </source>
</reference>
<evidence type="ECO:0000313" key="2">
    <source>
        <dbReference type="EMBL" id="ACU53900.1"/>
    </source>
</evidence>
<keyword evidence="3" id="KW-1185">Reference proteome</keyword>
<dbReference type="HOGENOM" id="CLU_1187865_0_0_11"/>
<feature type="domain" description="NrtR DNA-binding winged helix" evidence="1">
    <location>
        <begin position="164"/>
        <end position="220"/>
    </location>
</feature>
<accession>C7LYU2</accession>
<dbReference type="InterPro" id="IPR036390">
    <property type="entry name" value="WH_DNA-bd_sf"/>
</dbReference>
<dbReference type="InterPro" id="IPR054105">
    <property type="entry name" value="WHD_NrtR"/>
</dbReference>
<protein>
    <recommendedName>
        <fullName evidence="1">NrtR DNA-binding winged helix domain-containing protein</fullName>
    </recommendedName>
</protein>
<dbReference type="SUPFAM" id="SSF46785">
    <property type="entry name" value="Winged helix' DNA-binding domain"/>
    <property type="match status" value="1"/>
</dbReference>
<organism evidence="2 3">
    <name type="scientific">Acidimicrobium ferrooxidans (strain DSM 10331 / JCM 15462 / NBRC 103882 / ICP)</name>
    <dbReference type="NCBI Taxonomy" id="525909"/>
    <lineage>
        <taxon>Bacteria</taxon>
        <taxon>Bacillati</taxon>
        <taxon>Actinomycetota</taxon>
        <taxon>Acidimicrobiia</taxon>
        <taxon>Acidimicrobiales</taxon>
        <taxon>Acidimicrobiaceae</taxon>
        <taxon>Acidimicrobium</taxon>
    </lineage>
</organism>
<proteinExistence type="predicted"/>
<dbReference type="eggNOG" id="COG4111">
    <property type="taxonomic scope" value="Bacteria"/>
</dbReference>
<dbReference type="KEGG" id="afo:Afer_0961"/>